<sequence length="62" mass="7007">MQSKDALYDLMNRALISCAFDELKAIMGDATKLVMETIESHIQGFFVQALQLDTRTLRLEAT</sequence>
<protein>
    <submittedName>
        <fullName evidence="1">Uncharacterized protein</fullName>
    </submittedName>
</protein>
<proteinExistence type="predicted"/>
<reference evidence="1 2" key="1">
    <citation type="journal article" date="2018" name="Aquat. Microb. Ecol.">
        <title>Gammaproteobacterial methanotrophs dominate.</title>
        <authorList>
            <person name="Rissanen A.J."/>
            <person name="Saarenheimo J."/>
            <person name="Tiirola M."/>
            <person name="Peura S."/>
            <person name="Aalto S.L."/>
            <person name="Karvinen A."/>
            <person name="Nykanen H."/>
        </authorList>
    </citation>
    <scope>NUCLEOTIDE SEQUENCE [LARGE SCALE GENOMIC DNA]</scope>
    <source>
        <strain evidence="1">AMbin10</strain>
    </source>
</reference>
<evidence type="ECO:0000313" key="2">
    <source>
        <dbReference type="Proteomes" id="UP000249396"/>
    </source>
</evidence>
<comment type="caution">
    <text evidence="1">The sequence shown here is derived from an EMBL/GenBank/DDBJ whole genome shotgun (WGS) entry which is preliminary data.</text>
</comment>
<name>A0A2W4QY44_9GAMM</name>
<organism evidence="1 2">
    <name type="scientific">Candidatus Methylumidiphilus alinenensis</name>
    <dbReference type="NCBI Taxonomy" id="2202197"/>
    <lineage>
        <taxon>Bacteria</taxon>
        <taxon>Pseudomonadati</taxon>
        <taxon>Pseudomonadota</taxon>
        <taxon>Gammaproteobacteria</taxon>
        <taxon>Methylococcales</taxon>
        <taxon>Candidatus Methylumidiphilus</taxon>
    </lineage>
</organism>
<gene>
    <name evidence="1" type="ORF">DM484_17735</name>
</gene>
<evidence type="ECO:0000313" key="1">
    <source>
        <dbReference type="EMBL" id="PZN75886.1"/>
    </source>
</evidence>
<accession>A0A2W4QY44</accession>
<dbReference type="Proteomes" id="UP000249396">
    <property type="component" value="Unassembled WGS sequence"/>
</dbReference>
<dbReference type="EMBL" id="QJPH01000372">
    <property type="protein sequence ID" value="PZN75886.1"/>
    <property type="molecule type" value="Genomic_DNA"/>
</dbReference>
<dbReference type="AlphaFoldDB" id="A0A2W4QY44"/>